<evidence type="ECO:0000256" key="3">
    <source>
        <dbReference type="ARBA" id="ARBA00023125"/>
    </source>
</evidence>
<dbReference type="InterPro" id="IPR036390">
    <property type="entry name" value="WH_DNA-bd_sf"/>
</dbReference>
<keyword evidence="2" id="KW-0805">Transcription regulation</keyword>
<comment type="similarity">
    <text evidence="1">Belongs to the LysR transcriptional regulatory family.</text>
</comment>
<protein>
    <submittedName>
        <fullName evidence="6">DNA-binding transcriptional LysR family regulator</fullName>
    </submittedName>
</protein>
<evidence type="ECO:0000256" key="4">
    <source>
        <dbReference type="ARBA" id="ARBA00023163"/>
    </source>
</evidence>
<dbReference type="GO" id="GO:0000976">
    <property type="term" value="F:transcription cis-regulatory region binding"/>
    <property type="evidence" value="ECO:0007669"/>
    <property type="project" value="TreeGrafter"/>
</dbReference>
<dbReference type="Pfam" id="PF03466">
    <property type="entry name" value="LysR_substrate"/>
    <property type="match status" value="1"/>
</dbReference>
<reference evidence="6" key="1">
    <citation type="submission" date="2021-03" db="EMBL/GenBank/DDBJ databases">
        <title>Genomic Encyclopedia of Type Strains, Phase IV (KMG-IV): sequencing the most valuable type-strain genomes for metagenomic binning, comparative biology and taxonomic classification.</title>
        <authorList>
            <person name="Goeker M."/>
        </authorList>
    </citation>
    <scope>NUCLEOTIDE SEQUENCE</scope>
    <source>
        <strain evidence="6">DSM 107338</strain>
    </source>
</reference>
<dbReference type="SUPFAM" id="SSF46785">
    <property type="entry name" value="Winged helix' DNA-binding domain"/>
    <property type="match status" value="1"/>
</dbReference>
<dbReference type="Gene3D" id="3.40.190.290">
    <property type="match status" value="1"/>
</dbReference>
<dbReference type="InterPro" id="IPR000847">
    <property type="entry name" value="LysR_HTH_N"/>
</dbReference>
<keyword evidence="3 6" id="KW-0238">DNA-binding</keyword>
<proteinExistence type="inferred from homology"/>
<dbReference type="Gene3D" id="1.10.10.10">
    <property type="entry name" value="Winged helix-like DNA-binding domain superfamily/Winged helix DNA-binding domain"/>
    <property type="match status" value="1"/>
</dbReference>
<gene>
    <name evidence="6" type="ORF">J2Z64_000089</name>
</gene>
<comment type="caution">
    <text evidence="6">The sequence shown here is derived from an EMBL/GenBank/DDBJ whole genome shotgun (WGS) entry which is preliminary data.</text>
</comment>
<dbReference type="AlphaFoldDB" id="A0A9X0YMS5"/>
<dbReference type="Pfam" id="PF00126">
    <property type="entry name" value="HTH_1"/>
    <property type="match status" value="1"/>
</dbReference>
<dbReference type="RefSeq" id="WP_338112759.1">
    <property type="nucleotide sequence ID" value="NZ_JAGGMB010000001.1"/>
</dbReference>
<dbReference type="SUPFAM" id="SSF53850">
    <property type="entry name" value="Periplasmic binding protein-like II"/>
    <property type="match status" value="1"/>
</dbReference>
<organism evidence="6 7">
    <name type="scientific">Oceanobacillus polygoni</name>
    <dbReference type="NCBI Taxonomy" id="1235259"/>
    <lineage>
        <taxon>Bacteria</taxon>
        <taxon>Bacillati</taxon>
        <taxon>Bacillota</taxon>
        <taxon>Bacilli</taxon>
        <taxon>Bacillales</taxon>
        <taxon>Bacillaceae</taxon>
        <taxon>Oceanobacillus</taxon>
    </lineage>
</organism>
<keyword evidence="4" id="KW-0804">Transcription</keyword>
<accession>A0A9X0YMS5</accession>
<dbReference type="Proteomes" id="UP001138793">
    <property type="component" value="Unassembled WGS sequence"/>
</dbReference>
<dbReference type="PROSITE" id="PS50931">
    <property type="entry name" value="HTH_LYSR"/>
    <property type="match status" value="1"/>
</dbReference>
<dbReference type="InterPro" id="IPR036388">
    <property type="entry name" value="WH-like_DNA-bd_sf"/>
</dbReference>
<dbReference type="InterPro" id="IPR005119">
    <property type="entry name" value="LysR_subst-bd"/>
</dbReference>
<keyword evidence="7" id="KW-1185">Reference proteome</keyword>
<feature type="domain" description="HTH lysR-type" evidence="5">
    <location>
        <begin position="1"/>
        <end position="58"/>
    </location>
</feature>
<evidence type="ECO:0000259" key="5">
    <source>
        <dbReference type="PROSITE" id="PS50931"/>
    </source>
</evidence>
<dbReference type="PANTHER" id="PTHR30126:SF78">
    <property type="entry name" value="HTH LYSR-TYPE DOMAIN-CONTAINING PROTEIN"/>
    <property type="match status" value="1"/>
</dbReference>
<dbReference type="GO" id="GO:0003700">
    <property type="term" value="F:DNA-binding transcription factor activity"/>
    <property type="evidence" value="ECO:0007669"/>
    <property type="project" value="InterPro"/>
</dbReference>
<sequence length="182" mass="21115">MEDYDWLILQLLYKHKNITKTAQELFTSQPSITKRLRKMEAEYAVTIVKRERRGIHFTPQGEFLAKSADYVLSDLRRIKEKVQNMDNQVAGTLRIGISNYSTKQKLPGILKMFKVKNPNVEFQVIPGSSREIYDLVYCKEVHVGFLRGNYNWSGQSHLLFEEPLCIASVDNINLEDSRNCRG</sequence>
<evidence type="ECO:0000313" key="6">
    <source>
        <dbReference type="EMBL" id="MBP2075878.1"/>
    </source>
</evidence>
<name>A0A9X0YMS5_9BACI</name>
<dbReference type="PANTHER" id="PTHR30126">
    <property type="entry name" value="HTH-TYPE TRANSCRIPTIONAL REGULATOR"/>
    <property type="match status" value="1"/>
</dbReference>
<evidence type="ECO:0000313" key="7">
    <source>
        <dbReference type="Proteomes" id="UP001138793"/>
    </source>
</evidence>
<evidence type="ECO:0000256" key="2">
    <source>
        <dbReference type="ARBA" id="ARBA00023015"/>
    </source>
</evidence>
<evidence type="ECO:0000256" key="1">
    <source>
        <dbReference type="ARBA" id="ARBA00009437"/>
    </source>
</evidence>
<dbReference type="CDD" id="cd05466">
    <property type="entry name" value="PBP2_LTTR_substrate"/>
    <property type="match status" value="1"/>
</dbReference>
<dbReference type="EMBL" id="JAGGMB010000001">
    <property type="protein sequence ID" value="MBP2075878.1"/>
    <property type="molecule type" value="Genomic_DNA"/>
</dbReference>